<keyword evidence="4 6" id="KW-1133">Transmembrane helix</keyword>
<feature type="transmembrane region" description="Helical" evidence="6">
    <location>
        <begin position="130"/>
        <end position="148"/>
    </location>
</feature>
<protein>
    <submittedName>
        <fullName evidence="7 8">Uncharacterized protein</fullName>
    </submittedName>
</protein>
<dbReference type="InterPro" id="IPR007919">
    <property type="entry name" value="UPF0220"/>
</dbReference>
<keyword evidence="3 6" id="KW-0812">Transmembrane</keyword>
<dbReference type="KEGG" id="gtt:GUITHDRAFT_152928"/>
<dbReference type="PaxDb" id="55529-EKX44627"/>
<keyword evidence="9" id="KW-1185">Reference proteome</keyword>
<comment type="subcellular location">
    <subcellularLocation>
        <location evidence="1">Membrane</location>
        <topology evidence="1">Multi-pass membrane protein</topology>
    </subcellularLocation>
</comment>
<evidence type="ECO:0000313" key="7">
    <source>
        <dbReference type="EMBL" id="EKX44627.1"/>
    </source>
</evidence>
<evidence type="ECO:0000313" key="8">
    <source>
        <dbReference type="EnsemblProtists" id="EKX44627"/>
    </source>
</evidence>
<dbReference type="GO" id="GO:0016020">
    <property type="term" value="C:membrane"/>
    <property type="evidence" value="ECO:0007669"/>
    <property type="project" value="UniProtKB-SubCell"/>
</dbReference>
<reference evidence="9" key="2">
    <citation type="submission" date="2012-11" db="EMBL/GenBank/DDBJ databases">
        <authorList>
            <person name="Kuo A."/>
            <person name="Curtis B.A."/>
            <person name="Tanifuji G."/>
            <person name="Burki F."/>
            <person name="Gruber A."/>
            <person name="Irimia M."/>
            <person name="Maruyama S."/>
            <person name="Arias M.C."/>
            <person name="Ball S.G."/>
            <person name="Gile G.H."/>
            <person name="Hirakawa Y."/>
            <person name="Hopkins J.F."/>
            <person name="Rensing S.A."/>
            <person name="Schmutz J."/>
            <person name="Symeonidi A."/>
            <person name="Elias M."/>
            <person name="Eveleigh R.J."/>
            <person name="Herman E.K."/>
            <person name="Klute M.J."/>
            <person name="Nakayama T."/>
            <person name="Obornik M."/>
            <person name="Reyes-Prieto A."/>
            <person name="Armbrust E.V."/>
            <person name="Aves S.J."/>
            <person name="Beiko R.G."/>
            <person name="Coutinho P."/>
            <person name="Dacks J.B."/>
            <person name="Durnford D.G."/>
            <person name="Fast N.M."/>
            <person name="Green B.R."/>
            <person name="Grisdale C."/>
            <person name="Hempe F."/>
            <person name="Henrissat B."/>
            <person name="Hoppner M.P."/>
            <person name="Ishida K.-I."/>
            <person name="Kim E."/>
            <person name="Koreny L."/>
            <person name="Kroth P.G."/>
            <person name="Liu Y."/>
            <person name="Malik S.-B."/>
            <person name="Maier U.G."/>
            <person name="McRose D."/>
            <person name="Mock T."/>
            <person name="Neilson J.A."/>
            <person name="Onodera N.T."/>
            <person name="Poole A.M."/>
            <person name="Pritham E.J."/>
            <person name="Richards T.A."/>
            <person name="Rocap G."/>
            <person name="Roy S.W."/>
            <person name="Sarai C."/>
            <person name="Schaack S."/>
            <person name="Shirato S."/>
            <person name="Slamovits C.H."/>
            <person name="Spencer D.F."/>
            <person name="Suzuki S."/>
            <person name="Worden A.Z."/>
            <person name="Zauner S."/>
            <person name="Barry K."/>
            <person name="Bell C."/>
            <person name="Bharti A.K."/>
            <person name="Crow J.A."/>
            <person name="Grimwood J."/>
            <person name="Kramer R."/>
            <person name="Lindquist E."/>
            <person name="Lucas S."/>
            <person name="Salamov A."/>
            <person name="McFadden G.I."/>
            <person name="Lane C.E."/>
            <person name="Keeling P.J."/>
            <person name="Gray M.W."/>
            <person name="Grigoriev I.V."/>
            <person name="Archibald J.M."/>
        </authorList>
    </citation>
    <scope>NUCLEOTIDE SEQUENCE</scope>
    <source>
        <strain evidence="9">CCMP2712</strain>
    </source>
</reference>
<dbReference type="PANTHER" id="PTHR13180">
    <property type="entry name" value="SMALL MEMBRANE PROTEIN-RELATED"/>
    <property type="match status" value="1"/>
</dbReference>
<proteinExistence type="inferred from homology"/>
<organism evidence="7">
    <name type="scientific">Guillardia theta (strain CCMP2712)</name>
    <name type="common">Cryptophyte</name>
    <dbReference type="NCBI Taxonomy" id="905079"/>
    <lineage>
        <taxon>Eukaryota</taxon>
        <taxon>Cryptophyceae</taxon>
        <taxon>Pyrenomonadales</taxon>
        <taxon>Geminigeraceae</taxon>
        <taxon>Guillardia</taxon>
    </lineage>
</organism>
<reference evidence="7 9" key="1">
    <citation type="journal article" date="2012" name="Nature">
        <title>Algal genomes reveal evolutionary mosaicism and the fate of nucleomorphs.</title>
        <authorList>
            <consortium name="DOE Joint Genome Institute"/>
            <person name="Curtis B.A."/>
            <person name="Tanifuji G."/>
            <person name="Burki F."/>
            <person name="Gruber A."/>
            <person name="Irimia M."/>
            <person name="Maruyama S."/>
            <person name="Arias M.C."/>
            <person name="Ball S.G."/>
            <person name="Gile G.H."/>
            <person name="Hirakawa Y."/>
            <person name="Hopkins J.F."/>
            <person name="Kuo A."/>
            <person name="Rensing S.A."/>
            <person name="Schmutz J."/>
            <person name="Symeonidi A."/>
            <person name="Elias M."/>
            <person name="Eveleigh R.J."/>
            <person name="Herman E.K."/>
            <person name="Klute M.J."/>
            <person name="Nakayama T."/>
            <person name="Obornik M."/>
            <person name="Reyes-Prieto A."/>
            <person name="Armbrust E.V."/>
            <person name="Aves S.J."/>
            <person name="Beiko R.G."/>
            <person name="Coutinho P."/>
            <person name="Dacks J.B."/>
            <person name="Durnford D.G."/>
            <person name="Fast N.M."/>
            <person name="Green B.R."/>
            <person name="Grisdale C.J."/>
            <person name="Hempel F."/>
            <person name="Henrissat B."/>
            <person name="Hoppner M.P."/>
            <person name="Ishida K."/>
            <person name="Kim E."/>
            <person name="Koreny L."/>
            <person name="Kroth P.G."/>
            <person name="Liu Y."/>
            <person name="Malik S.B."/>
            <person name="Maier U.G."/>
            <person name="McRose D."/>
            <person name="Mock T."/>
            <person name="Neilson J.A."/>
            <person name="Onodera N.T."/>
            <person name="Poole A.M."/>
            <person name="Pritham E.J."/>
            <person name="Richards T.A."/>
            <person name="Rocap G."/>
            <person name="Roy S.W."/>
            <person name="Sarai C."/>
            <person name="Schaack S."/>
            <person name="Shirato S."/>
            <person name="Slamovits C.H."/>
            <person name="Spencer D.F."/>
            <person name="Suzuki S."/>
            <person name="Worden A.Z."/>
            <person name="Zauner S."/>
            <person name="Barry K."/>
            <person name="Bell C."/>
            <person name="Bharti A.K."/>
            <person name="Crow J.A."/>
            <person name="Grimwood J."/>
            <person name="Kramer R."/>
            <person name="Lindquist E."/>
            <person name="Lucas S."/>
            <person name="Salamov A."/>
            <person name="McFadden G.I."/>
            <person name="Lane C.E."/>
            <person name="Keeling P.J."/>
            <person name="Gray M.W."/>
            <person name="Grigoriev I.V."/>
            <person name="Archibald J.M."/>
        </authorList>
    </citation>
    <scope>NUCLEOTIDE SEQUENCE</scope>
    <source>
        <strain evidence="7 9">CCMP2712</strain>
    </source>
</reference>
<dbReference type="GeneID" id="17301304"/>
<evidence type="ECO:0000313" key="9">
    <source>
        <dbReference type="Proteomes" id="UP000011087"/>
    </source>
</evidence>
<reference evidence="8" key="3">
    <citation type="submission" date="2015-06" db="UniProtKB">
        <authorList>
            <consortium name="EnsemblProtists"/>
        </authorList>
    </citation>
    <scope>IDENTIFICATION</scope>
</reference>
<evidence type="ECO:0000256" key="6">
    <source>
        <dbReference type="SAM" id="Phobius"/>
    </source>
</evidence>
<dbReference type="EMBL" id="JH993003">
    <property type="protein sequence ID" value="EKX44627.1"/>
    <property type="molecule type" value="Genomic_DNA"/>
</dbReference>
<comment type="similarity">
    <text evidence="2">Belongs to the UPF0220 family.</text>
</comment>
<dbReference type="Pfam" id="PF05255">
    <property type="entry name" value="UPF0220"/>
    <property type="match status" value="1"/>
</dbReference>
<dbReference type="Proteomes" id="UP000011087">
    <property type="component" value="Unassembled WGS sequence"/>
</dbReference>
<dbReference type="HOGENOM" id="CLU_1186926_0_0_1"/>
<dbReference type="OrthoDB" id="268928at2759"/>
<dbReference type="AlphaFoldDB" id="L1J8F4"/>
<evidence type="ECO:0000256" key="4">
    <source>
        <dbReference type="ARBA" id="ARBA00022989"/>
    </source>
</evidence>
<dbReference type="RefSeq" id="XP_005831607.1">
    <property type="nucleotide sequence ID" value="XM_005831550.1"/>
</dbReference>
<sequence>MSNVKALWGSLLSGIVFGIAWVIFTDQIAYYTKCRESVLSGNLCGWKNTSDFQIAYSQSCCNLDCQQRPNSTCGSTVNGICPGPNGEVNFACSCTFHSNCTTSTPVSQSTLDLAKDKYGGWKSLAGQAQLIYLPAVLILLGFFMINTVESSDLTGELEYPNNVFIKVWFFIGSLITFTSLAISLWLLVDVFAKDKALQVGPGVGTVVQVCLVSLSCALFWIARRFGEDSVNIGL</sequence>
<gene>
    <name evidence="7" type="ORF">GUITHDRAFT_152928</name>
</gene>
<feature type="transmembrane region" description="Helical" evidence="6">
    <location>
        <begin position="6"/>
        <end position="24"/>
    </location>
</feature>
<evidence type="ECO:0000256" key="1">
    <source>
        <dbReference type="ARBA" id="ARBA00004141"/>
    </source>
</evidence>
<name>L1J8F4_GUITC</name>
<keyword evidence="5 6" id="KW-0472">Membrane</keyword>
<evidence type="ECO:0000256" key="5">
    <source>
        <dbReference type="ARBA" id="ARBA00023136"/>
    </source>
</evidence>
<evidence type="ECO:0000256" key="2">
    <source>
        <dbReference type="ARBA" id="ARBA00005335"/>
    </source>
</evidence>
<dbReference type="EnsemblProtists" id="EKX44627">
    <property type="protein sequence ID" value="EKX44627"/>
    <property type="gene ID" value="GUITHDRAFT_152928"/>
</dbReference>
<feature type="transmembrane region" description="Helical" evidence="6">
    <location>
        <begin position="199"/>
        <end position="222"/>
    </location>
</feature>
<feature type="transmembrane region" description="Helical" evidence="6">
    <location>
        <begin position="168"/>
        <end position="187"/>
    </location>
</feature>
<evidence type="ECO:0000256" key="3">
    <source>
        <dbReference type="ARBA" id="ARBA00022692"/>
    </source>
</evidence>
<accession>L1J8F4</accession>